<dbReference type="EMBL" id="PGET01000001">
    <property type="protein sequence ID" value="PJJ28248.1"/>
    <property type="molecule type" value="Genomic_DNA"/>
</dbReference>
<feature type="transmembrane region" description="Helical" evidence="1">
    <location>
        <begin position="111"/>
        <end position="129"/>
    </location>
</feature>
<feature type="transmembrane region" description="Helical" evidence="1">
    <location>
        <begin position="227"/>
        <end position="245"/>
    </location>
</feature>
<gene>
    <name evidence="2" type="ORF">H171_1741</name>
</gene>
<dbReference type="Proteomes" id="UP000231092">
    <property type="component" value="Unassembled WGS sequence"/>
</dbReference>
<dbReference type="AlphaFoldDB" id="A0A2M8Z477"/>
<feature type="transmembrane region" description="Helical" evidence="1">
    <location>
        <begin position="141"/>
        <end position="160"/>
    </location>
</feature>
<keyword evidence="1" id="KW-1133">Transmembrane helix</keyword>
<keyword evidence="1" id="KW-0812">Transmembrane</keyword>
<sequence length="506" mass="57226">MNKKISDSAVTHFLEDVTDQISYKPLRPSIHQELESHIKDRIEEYESQGLSLADAERKALRGMGDAIAIGTGLNEAHKIQKSPRLAFITALLLLTGFVLSCFFRWTPEQMSNGYLYYIPGGILLVFTVLKGYPLLIRHRKILASSICLLYLAQIVIFFLSHFSGRRFGVVSTAYFATLLLVPVITVLLYCSRHNRKKFLTAALVCAGTWMLLMYTSGLYLISDTAAAIFLLSILGTVCFMIHRGILSGKKKYLYSCTLAFLVLLGSPLFLTSSGREKIKAFVTPQSAIYTTWDDTYNGILIQELLSRTSLTHGLLLSPEEMMDYGTGAWYFASRDPRHIGIVGIHTDKQQQEFQEKVEAIEKQGGRPRYIHYQADDVTLWDILPQHYHNNYLIAVCIFLFGWLPGLAMIGTIGLFYWILFSYIRRIHGNLASSLAFCCGQCLLWQGVFYLLGNFGYQYAIFPNLPLISEGQLSILLNMLLLGLVFSAYRYDHVIEEPVNYRPITSG</sequence>
<feature type="transmembrane region" description="Helical" evidence="1">
    <location>
        <begin position="198"/>
        <end position="221"/>
    </location>
</feature>
<evidence type="ECO:0000313" key="3">
    <source>
        <dbReference type="Proteomes" id="UP000231092"/>
    </source>
</evidence>
<protein>
    <recommendedName>
        <fullName evidence="4">Cell division protein FtsW (Lipid II flippase)</fullName>
    </recommendedName>
</protein>
<name>A0A2M8Z477_9FIRM</name>
<feature type="transmembrane region" description="Helical" evidence="1">
    <location>
        <begin position="472"/>
        <end position="490"/>
    </location>
</feature>
<proteinExistence type="predicted"/>
<feature type="transmembrane region" description="Helical" evidence="1">
    <location>
        <begin position="430"/>
        <end position="452"/>
    </location>
</feature>
<evidence type="ECO:0000256" key="1">
    <source>
        <dbReference type="SAM" id="Phobius"/>
    </source>
</evidence>
<evidence type="ECO:0000313" key="2">
    <source>
        <dbReference type="EMBL" id="PJJ28248.1"/>
    </source>
</evidence>
<feature type="transmembrane region" description="Helical" evidence="1">
    <location>
        <begin position="391"/>
        <end position="418"/>
    </location>
</feature>
<dbReference type="OrthoDB" id="9802195at2"/>
<dbReference type="InterPro" id="IPR047928">
    <property type="entry name" value="Perm_prefix_1"/>
</dbReference>
<feature type="transmembrane region" description="Helical" evidence="1">
    <location>
        <begin position="85"/>
        <end position="105"/>
    </location>
</feature>
<comment type="caution">
    <text evidence="2">The sequence shown here is derived from an EMBL/GenBank/DDBJ whole genome shotgun (WGS) entry which is preliminary data.</text>
</comment>
<feature type="transmembrane region" description="Helical" evidence="1">
    <location>
        <begin position="252"/>
        <end position="270"/>
    </location>
</feature>
<evidence type="ECO:0008006" key="4">
    <source>
        <dbReference type="Google" id="ProtNLM"/>
    </source>
</evidence>
<feature type="transmembrane region" description="Helical" evidence="1">
    <location>
        <begin position="172"/>
        <end position="191"/>
    </location>
</feature>
<organism evidence="2 3">
    <name type="scientific">[Clostridium] celerecrescens 18A</name>
    <dbReference type="NCBI Taxonomy" id="1286362"/>
    <lineage>
        <taxon>Bacteria</taxon>
        <taxon>Bacillati</taxon>
        <taxon>Bacillota</taxon>
        <taxon>Clostridia</taxon>
        <taxon>Lachnospirales</taxon>
        <taxon>Lachnospiraceae</taxon>
        <taxon>Lacrimispora</taxon>
    </lineage>
</organism>
<accession>A0A2M8Z477</accession>
<keyword evidence="1" id="KW-0472">Membrane</keyword>
<reference evidence="2 3" key="1">
    <citation type="submission" date="2017-11" db="EMBL/GenBank/DDBJ databases">
        <title>Understudied soil microbes with underappreciated capabilities: Untangling the Clostridium saccharolyticum group.</title>
        <authorList>
            <person name="Leschine S."/>
        </authorList>
    </citation>
    <scope>NUCLEOTIDE SEQUENCE [LARGE SCALE GENOMIC DNA]</scope>
    <source>
        <strain evidence="2 3">18A</strain>
    </source>
</reference>
<dbReference type="NCBIfam" id="NF038403">
    <property type="entry name" value="perm_prefix_1"/>
    <property type="match status" value="1"/>
</dbReference>